<dbReference type="Proteomes" id="UP000786811">
    <property type="component" value="Unassembled WGS sequence"/>
</dbReference>
<evidence type="ECO:0000256" key="3">
    <source>
        <dbReference type="ARBA" id="ARBA00022692"/>
    </source>
</evidence>
<evidence type="ECO:0000256" key="5">
    <source>
        <dbReference type="ARBA" id="ARBA00023136"/>
    </source>
</evidence>
<dbReference type="AlphaFoldDB" id="A0A8J2HCX1"/>
<comment type="subcellular location">
    <subcellularLocation>
        <location evidence="1">Membrane</location>
        <topology evidence="1">Multi-pass membrane protein</topology>
    </subcellularLocation>
</comment>
<keyword evidence="3 6" id="KW-0812">Transmembrane</keyword>
<feature type="transmembrane region" description="Helical" evidence="6">
    <location>
        <begin position="58"/>
        <end position="77"/>
    </location>
</feature>
<dbReference type="PANTHER" id="PTHR11266:SF80">
    <property type="entry name" value="PEROXISOMAL MEMBRANE PROTEIN 2"/>
    <property type="match status" value="1"/>
</dbReference>
<dbReference type="PANTHER" id="PTHR11266">
    <property type="entry name" value="PEROXISOMAL MEMBRANE PROTEIN 2, PXMP2 MPV17"/>
    <property type="match status" value="1"/>
</dbReference>
<comment type="caution">
    <text evidence="7">The sequence shown here is derived from an EMBL/GenBank/DDBJ whole genome shotgun (WGS) entry which is preliminary data.</text>
</comment>
<protein>
    <submittedName>
        <fullName evidence="7">Similar to PXMP2: Peroxisomal membrane protein 2 (Bos taurus)</fullName>
    </submittedName>
</protein>
<name>A0A8J2HCX1_COTCN</name>
<evidence type="ECO:0000256" key="6">
    <source>
        <dbReference type="RuleBase" id="RU363053"/>
    </source>
</evidence>
<evidence type="ECO:0000256" key="2">
    <source>
        <dbReference type="ARBA" id="ARBA00006824"/>
    </source>
</evidence>
<gene>
    <name evidence="7" type="ORF">HICCMSTLAB_LOCUS5207</name>
</gene>
<feature type="transmembrane region" description="Helical" evidence="6">
    <location>
        <begin position="117"/>
        <end position="134"/>
    </location>
</feature>
<evidence type="ECO:0000313" key="8">
    <source>
        <dbReference type="Proteomes" id="UP000786811"/>
    </source>
</evidence>
<comment type="similarity">
    <text evidence="2 6">Belongs to the peroxisomal membrane protein PXMP2/4 family.</text>
</comment>
<evidence type="ECO:0000256" key="1">
    <source>
        <dbReference type="ARBA" id="ARBA00004141"/>
    </source>
</evidence>
<proteinExistence type="inferred from homology"/>
<dbReference type="OrthoDB" id="860at2759"/>
<reference evidence="7" key="1">
    <citation type="submission" date="2021-04" db="EMBL/GenBank/DDBJ databases">
        <authorList>
            <person name="Chebbi M.A.C M."/>
        </authorList>
    </citation>
    <scope>NUCLEOTIDE SEQUENCE</scope>
</reference>
<evidence type="ECO:0000256" key="4">
    <source>
        <dbReference type="ARBA" id="ARBA00022989"/>
    </source>
</evidence>
<dbReference type="EMBL" id="CAJNRD030001119">
    <property type="protein sequence ID" value="CAG5089364.1"/>
    <property type="molecule type" value="Genomic_DNA"/>
</dbReference>
<organism evidence="7 8">
    <name type="scientific">Cotesia congregata</name>
    <name type="common">Parasitoid wasp</name>
    <name type="synonym">Apanteles congregatus</name>
    <dbReference type="NCBI Taxonomy" id="51543"/>
    <lineage>
        <taxon>Eukaryota</taxon>
        <taxon>Metazoa</taxon>
        <taxon>Ecdysozoa</taxon>
        <taxon>Arthropoda</taxon>
        <taxon>Hexapoda</taxon>
        <taxon>Insecta</taxon>
        <taxon>Pterygota</taxon>
        <taxon>Neoptera</taxon>
        <taxon>Endopterygota</taxon>
        <taxon>Hymenoptera</taxon>
        <taxon>Apocrita</taxon>
        <taxon>Ichneumonoidea</taxon>
        <taxon>Braconidae</taxon>
        <taxon>Microgastrinae</taxon>
        <taxon>Cotesia</taxon>
    </lineage>
</organism>
<dbReference type="InterPro" id="IPR007248">
    <property type="entry name" value="Mpv17_PMP22"/>
</dbReference>
<sequence length="145" mass="16577">MSLSKPSEIAFNLVASYMNNLYNNPIKTKAITSCVIATLGNYIAQKTQGVKEIDHDTLASYGIFGLLFGGTVPHFFYKIIYKYLKNPLAILMIERLLYTPCFQVLALYMLARFELKVLVVNFIGLAWTVYLANVRARDARRQRRN</sequence>
<accession>A0A8J2HCX1</accession>
<keyword evidence="4 6" id="KW-1133">Transmembrane helix</keyword>
<feature type="transmembrane region" description="Helical" evidence="6">
    <location>
        <begin position="89"/>
        <end position="111"/>
    </location>
</feature>
<keyword evidence="5 6" id="KW-0472">Membrane</keyword>
<dbReference type="GO" id="GO:0005778">
    <property type="term" value="C:peroxisomal membrane"/>
    <property type="evidence" value="ECO:0007669"/>
    <property type="project" value="TreeGrafter"/>
</dbReference>
<evidence type="ECO:0000313" key="7">
    <source>
        <dbReference type="EMBL" id="CAG5089364.1"/>
    </source>
</evidence>
<keyword evidence="8" id="KW-1185">Reference proteome</keyword>